<keyword evidence="3" id="KW-1185">Reference proteome</keyword>
<dbReference type="InterPro" id="IPR035897">
    <property type="entry name" value="Toll_tir_struct_dom_sf"/>
</dbReference>
<evidence type="ECO:0000313" key="2">
    <source>
        <dbReference type="EMBL" id="MFC0527870.1"/>
    </source>
</evidence>
<accession>A0ABV6LZL1</accession>
<sequence length="358" mass="40129">MAEFEFDVALSFAGEDRKYVERVAQALMCDGVRVFYDEFEQTRLWGEDLVGYLDDVYRNKSRYAVAFVSKHYAAKMWTSHERRSAQARALLERAAYLLPVRLDDAPMPGLPPTIGYLDGRTHDSARIAEFIKEKLGAYRTDAPEATMERALLGVPLTASDFQAVVNARPRGWEWLLLAGGVWQGVTRLEQKALDHELKFAALTGLHLEADQIAGFISMSRDRLQGLIAKLMQLVNAESLEWAIGPAGEPGNPTRISHLCARFASTYEELLDWAAGVRGTSRPSEFNRLFELMAKWADEPVSKVRAFADELVAEAGRIPAHFAEDTPDRPRLEIVVALNMGVDAELLKEFTAERNRLGL</sequence>
<gene>
    <name evidence="2" type="ORF">ACFFIA_09375</name>
</gene>
<dbReference type="InterPro" id="IPR000157">
    <property type="entry name" value="TIR_dom"/>
</dbReference>
<proteinExistence type="predicted"/>
<reference evidence="2 3" key="1">
    <citation type="submission" date="2024-09" db="EMBL/GenBank/DDBJ databases">
        <authorList>
            <person name="Sun Q."/>
            <person name="Mori K."/>
        </authorList>
    </citation>
    <scope>NUCLEOTIDE SEQUENCE [LARGE SCALE GENOMIC DNA]</scope>
    <source>
        <strain evidence="2 3">TBRC 3947</strain>
    </source>
</reference>
<keyword evidence="2" id="KW-0675">Receptor</keyword>
<dbReference type="SUPFAM" id="SSF52200">
    <property type="entry name" value="Toll/Interleukin receptor TIR domain"/>
    <property type="match status" value="1"/>
</dbReference>
<name>A0ABV6LZL1_9ACTN</name>
<dbReference type="RefSeq" id="WP_377248627.1">
    <property type="nucleotide sequence ID" value="NZ_JBHLUH010000011.1"/>
</dbReference>
<dbReference type="EMBL" id="JBHLUH010000011">
    <property type="protein sequence ID" value="MFC0527870.1"/>
    <property type="molecule type" value="Genomic_DNA"/>
</dbReference>
<protein>
    <submittedName>
        <fullName evidence="2">Toll/interleukin-1 receptor domain-containing protein</fullName>
    </submittedName>
</protein>
<dbReference type="Proteomes" id="UP001589867">
    <property type="component" value="Unassembled WGS sequence"/>
</dbReference>
<evidence type="ECO:0000259" key="1">
    <source>
        <dbReference type="SMART" id="SM00255"/>
    </source>
</evidence>
<organism evidence="2 3">
    <name type="scientific">Phytohabitans kaempferiae</name>
    <dbReference type="NCBI Taxonomy" id="1620943"/>
    <lineage>
        <taxon>Bacteria</taxon>
        <taxon>Bacillati</taxon>
        <taxon>Actinomycetota</taxon>
        <taxon>Actinomycetes</taxon>
        <taxon>Micromonosporales</taxon>
        <taxon>Micromonosporaceae</taxon>
    </lineage>
</organism>
<evidence type="ECO:0000313" key="3">
    <source>
        <dbReference type="Proteomes" id="UP001589867"/>
    </source>
</evidence>
<feature type="domain" description="TIR" evidence="1">
    <location>
        <begin position="5"/>
        <end position="157"/>
    </location>
</feature>
<dbReference type="Pfam" id="PF13676">
    <property type="entry name" value="TIR_2"/>
    <property type="match status" value="1"/>
</dbReference>
<dbReference type="Gene3D" id="3.40.50.10140">
    <property type="entry name" value="Toll/interleukin-1 receptor homology (TIR) domain"/>
    <property type="match status" value="1"/>
</dbReference>
<comment type="caution">
    <text evidence="2">The sequence shown here is derived from an EMBL/GenBank/DDBJ whole genome shotgun (WGS) entry which is preliminary data.</text>
</comment>
<dbReference type="SMART" id="SM00255">
    <property type="entry name" value="TIR"/>
    <property type="match status" value="1"/>
</dbReference>